<dbReference type="EMBL" id="QJRN01000020">
    <property type="protein sequence ID" value="PYC30766.1"/>
    <property type="molecule type" value="Genomic_DNA"/>
</dbReference>
<dbReference type="Pfam" id="PF04738">
    <property type="entry name" value="Lant_dehydr_N"/>
    <property type="match status" value="1"/>
</dbReference>
<sequence>MESSQYFWLRSTGFPIHHLTDLGRFADLPACRVFEQDFRSLQTLKATLLEKAKAHSPQACRKFIRKLNENQALQPTDLPEVLREPLGEALQHWNALLARTSAPEEAAREYDAYLESARQGLIDFLDDEAVAEALFISNPSALTRIRELIRDRHSRNDSRKKQKLRLGWSYAQRFCAKNDTSSFFGPLAWGRFDTRQTANVHLTQDDTAWIKDRHTFFENWVVQRLVEQINQQCPDTDLMPLQLNTGCYLHEQTLFMPIGKSQRLNPQTAQVLQYISEHQGRAATCAGILNNCPQDAAGTLRDLLEHLVSKRIVRRGWQMSPRERHPIVQLQRCLANAGVSDPFNQLWQSRLEALEGLRRDYAHGDLMRRTECLERLNQLLGEAGVDLSRETGAMYVGRYPLYEDCSRNMNISLGQAMLDQVNQELAPLMRINQWLIKAIAHQLNQAFIEVWEQRQVANPGKPVDFLDLLNTLAPLLPALEARIIGDLDQCLETAWAQLLQDFPGHAEVRLCAADVERLISLLNTRLDVEGFEVFGSDFHSPDILLSSASVEAFNRGDYQIIVGEVHPAVHTLSQPVAAPFGPFNTQINQQVEAIFQRPRLVLADSPESYQRSHIDWPLQPSYLQLVLPSGGGCVAAHQQFAAGRAKVLRMNGRLQVVDALGQFSEDLLCVYSTPLHRLGFALAGSAVAKHDHRRIWLGRTLYKRASWLFARDRLPEPKGSIDELEHTLQWRAWAGAHGLPRYAFVKIDTEPKPLFLDFDNPLSFDGISNALKNAGHVKFSEMRPCPDELWLEEARGRFCCEIRTTFSTCEALAT</sequence>
<comment type="caution">
    <text evidence="2">The sequence shown here is derived from an EMBL/GenBank/DDBJ whole genome shotgun (WGS) entry which is preliminary data.</text>
</comment>
<gene>
    <name evidence="2" type="ORF">DMX08_26320</name>
</gene>
<reference evidence="2 3" key="1">
    <citation type="submission" date="2018-06" db="EMBL/GenBank/DDBJ databases">
        <title>Pseudomonas diversity within urban Lake Michigan freshwaters.</title>
        <authorList>
            <person name="Batrich M."/>
            <person name="Hatzopoulos T."/>
            <person name="Putonti C."/>
        </authorList>
    </citation>
    <scope>NUCLEOTIDE SEQUENCE [LARGE SCALE GENOMIC DNA]</scope>
    <source>
        <strain evidence="2 3">MB-090624</strain>
    </source>
</reference>
<evidence type="ECO:0000313" key="2">
    <source>
        <dbReference type="EMBL" id="PYC30766.1"/>
    </source>
</evidence>
<dbReference type="InterPro" id="IPR006827">
    <property type="entry name" value="Lant_deHydtase_N"/>
</dbReference>
<proteinExistence type="predicted"/>
<evidence type="ECO:0000259" key="1">
    <source>
        <dbReference type="Pfam" id="PF04738"/>
    </source>
</evidence>
<feature type="domain" description="Lantibiotic dehydratase N-terminal" evidence="1">
    <location>
        <begin position="127"/>
        <end position="571"/>
    </location>
</feature>
<organism evidence="2 3">
    <name type="scientific">Pseudomonas protegens</name>
    <dbReference type="NCBI Taxonomy" id="380021"/>
    <lineage>
        <taxon>Bacteria</taxon>
        <taxon>Pseudomonadati</taxon>
        <taxon>Pseudomonadota</taxon>
        <taxon>Gammaproteobacteria</taxon>
        <taxon>Pseudomonadales</taxon>
        <taxon>Pseudomonadaceae</taxon>
        <taxon>Pseudomonas</taxon>
    </lineage>
</organism>
<protein>
    <submittedName>
        <fullName evidence="2">Lantibiotic dehydratase</fullName>
    </submittedName>
</protein>
<dbReference type="AlphaFoldDB" id="A0A9Q6IBN1"/>
<dbReference type="RefSeq" id="WP_110653318.1">
    <property type="nucleotide sequence ID" value="NZ_QJRN01000020.1"/>
</dbReference>
<evidence type="ECO:0000313" key="3">
    <source>
        <dbReference type="Proteomes" id="UP000248188"/>
    </source>
</evidence>
<name>A0A9Q6IBN1_9PSED</name>
<accession>A0A9Q6IBN1</accession>
<dbReference type="Proteomes" id="UP000248188">
    <property type="component" value="Unassembled WGS sequence"/>
</dbReference>